<keyword evidence="2" id="KW-0812">Transmembrane</keyword>
<keyword evidence="2" id="KW-1133">Transmembrane helix</keyword>
<feature type="transmembrane region" description="Helical" evidence="2">
    <location>
        <begin position="110"/>
        <end position="131"/>
    </location>
</feature>
<feature type="transmembrane region" description="Helical" evidence="2">
    <location>
        <begin position="208"/>
        <end position="228"/>
    </location>
</feature>
<protein>
    <submittedName>
        <fullName evidence="4">Phosphatase PAP2 family protein</fullName>
    </submittedName>
</protein>
<feature type="region of interest" description="Disordered" evidence="1">
    <location>
        <begin position="237"/>
        <end position="266"/>
    </location>
</feature>
<evidence type="ECO:0000313" key="4">
    <source>
        <dbReference type="EMBL" id="MEU8132058.1"/>
    </source>
</evidence>
<sequence>MRSLSPSPADTTADDADHVWWLPARYAVPAIVSAAVFVALALLVALGWDALFRVDSQVARDLHSWMEARPTVVDVTRFLTDWVWDPNAFRILAAGLAAGLWAARRRRTSVWVVTVMVIGGAAGGLCKLAVARDRPTFADPIATAHGWSFPSGHALNGVLGCGVLLIGLWPLLPRRVRPVAVVVAVVSVLGVGFTRIALGVHYLSDVVAGWALGVVVLAVFWVLVTALWDPLESAGAVPEDPEVEAEITSDADTGIDVGRPDGREPG</sequence>
<dbReference type="PANTHER" id="PTHR14969">
    <property type="entry name" value="SPHINGOSINE-1-PHOSPHATE PHOSPHOHYDROLASE"/>
    <property type="match status" value="1"/>
</dbReference>
<dbReference type="Gene3D" id="1.20.144.10">
    <property type="entry name" value="Phosphatidic acid phosphatase type 2/haloperoxidase"/>
    <property type="match status" value="1"/>
</dbReference>
<dbReference type="SUPFAM" id="SSF48317">
    <property type="entry name" value="Acid phosphatase/Vanadium-dependent haloperoxidase"/>
    <property type="match status" value="1"/>
</dbReference>
<feature type="transmembrane region" description="Helical" evidence="2">
    <location>
        <begin position="179"/>
        <end position="202"/>
    </location>
</feature>
<feature type="domain" description="Phosphatidic acid phosphatase type 2/haloperoxidase" evidence="3">
    <location>
        <begin position="109"/>
        <end position="221"/>
    </location>
</feature>
<dbReference type="SMART" id="SM00014">
    <property type="entry name" value="acidPPc"/>
    <property type="match status" value="1"/>
</dbReference>
<dbReference type="InterPro" id="IPR036938">
    <property type="entry name" value="PAP2/HPO_sf"/>
</dbReference>
<evidence type="ECO:0000259" key="3">
    <source>
        <dbReference type="SMART" id="SM00014"/>
    </source>
</evidence>
<gene>
    <name evidence="4" type="ORF">AB0C36_00965</name>
</gene>
<dbReference type="CDD" id="cd03392">
    <property type="entry name" value="PAP2_like_2"/>
    <property type="match status" value="1"/>
</dbReference>
<feature type="compositionally biased region" description="Acidic residues" evidence="1">
    <location>
        <begin position="239"/>
        <end position="249"/>
    </location>
</feature>
<keyword evidence="5" id="KW-1185">Reference proteome</keyword>
<dbReference type="RefSeq" id="WP_358347242.1">
    <property type="nucleotide sequence ID" value="NZ_JBEZFP010000001.1"/>
</dbReference>
<evidence type="ECO:0000256" key="2">
    <source>
        <dbReference type="SAM" id="Phobius"/>
    </source>
</evidence>
<name>A0ABV3D8J6_9ACTN</name>
<keyword evidence="2" id="KW-0472">Membrane</keyword>
<comment type="caution">
    <text evidence="4">The sequence shown here is derived from an EMBL/GenBank/DDBJ whole genome shotgun (WGS) entry which is preliminary data.</text>
</comment>
<evidence type="ECO:0000256" key="1">
    <source>
        <dbReference type="SAM" id="MobiDB-lite"/>
    </source>
</evidence>
<feature type="transmembrane region" description="Helical" evidence="2">
    <location>
        <begin position="26"/>
        <end position="48"/>
    </location>
</feature>
<evidence type="ECO:0000313" key="5">
    <source>
        <dbReference type="Proteomes" id="UP001551482"/>
    </source>
</evidence>
<feature type="transmembrane region" description="Helical" evidence="2">
    <location>
        <begin position="151"/>
        <end position="172"/>
    </location>
</feature>
<dbReference type="InterPro" id="IPR000326">
    <property type="entry name" value="PAP2/HPO"/>
</dbReference>
<reference evidence="4 5" key="1">
    <citation type="submission" date="2024-06" db="EMBL/GenBank/DDBJ databases">
        <title>The Natural Products Discovery Center: Release of the First 8490 Sequenced Strains for Exploring Actinobacteria Biosynthetic Diversity.</title>
        <authorList>
            <person name="Kalkreuter E."/>
            <person name="Kautsar S.A."/>
            <person name="Yang D."/>
            <person name="Bader C.D."/>
            <person name="Teijaro C.N."/>
            <person name="Fluegel L."/>
            <person name="Davis C.M."/>
            <person name="Simpson J.R."/>
            <person name="Lauterbach L."/>
            <person name="Steele A.D."/>
            <person name="Gui C."/>
            <person name="Meng S."/>
            <person name="Li G."/>
            <person name="Viehrig K."/>
            <person name="Ye F."/>
            <person name="Su P."/>
            <person name="Kiefer A.F."/>
            <person name="Nichols A."/>
            <person name="Cepeda A.J."/>
            <person name="Yan W."/>
            <person name="Fan B."/>
            <person name="Jiang Y."/>
            <person name="Adhikari A."/>
            <person name="Zheng C.-J."/>
            <person name="Schuster L."/>
            <person name="Cowan T.M."/>
            <person name="Smanski M.J."/>
            <person name="Chevrette M.G."/>
            <person name="De Carvalho L.P.S."/>
            <person name="Shen B."/>
        </authorList>
    </citation>
    <scope>NUCLEOTIDE SEQUENCE [LARGE SCALE GENOMIC DNA]</scope>
    <source>
        <strain evidence="4 5">NPDC048946</strain>
    </source>
</reference>
<dbReference type="Pfam" id="PF01569">
    <property type="entry name" value="PAP2"/>
    <property type="match status" value="1"/>
</dbReference>
<organism evidence="4 5">
    <name type="scientific">Streptodolium elevatio</name>
    <dbReference type="NCBI Taxonomy" id="3157996"/>
    <lineage>
        <taxon>Bacteria</taxon>
        <taxon>Bacillati</taxon>
        <taxon>Actinomycetota</taxon>
        <taxon>Actinomycetes</taxon>
        <taxon>Kitasatosporales</taxon>
        <taxon>Streptomycetaceae</taxon>
        <taxon>Streptodolium</taxon>
    </lineage>
</organism>
<dbReference type="Proteomes" id="UP001551482">
    <property type="component" value="Unassembled WGS sequence"/>
</dbReference>
<proteinExistence type="predicted"/>
<accession>A0ABV3D8J6</accession>
<dbReference type="EMBL" id="JBEZFP010000001">
    <property type="protein sequence ID" value="MEU8132058.1"/>
    <property type="molecule type" value="Genomic_DNA"/>
</dbReference>
<dbReference type="PANTHER" id="PTHR14969:SF13">
    <property type="entry name" value="AT30094P"/>
    <property type="match status" value="1"/>
</dbReference>